<dbReference type="NCBIfam" id="TIGR02532">
    <property type="entry name" value="IV_pilin_GFxxxE"/>
    <property type="match status" value="1"/>
</dbReference>
<evidence type="ECO:0000313" key="7">
    <source>
        <dbReference type="EMBL" id="MBB6430026.1"/>
    </source>
</evidence>
<dbReference type="GO" id="GO:0015628">
    <property type="term" value="P:protein secretion by the type II secretion system"/>
    <property type="evidence" value="ECO:0007669"/>
    <property type="project" value="InterPro"/>
</dbReference>
<keyword evidence="8" id="KW-1185">Reference proteome</keyword>
<reference evidence="7 8" key="1">
    <citation type="submission" date="2020-08" db="EMBL/GenBank/DDBJ databases">
        <title>Genomic Encyclopedia of Type Strains, Phase IV (KMG-IV): sequencing the most valuable type-strain genomes for metagenomic binning, comparative biology and taxonomic classification.</title>
        <authorList>
            <person name="Goeker M."/>
        </authorList>
    </citation>
    <scope>NUCLEOTIDE SEQUENCE [LARGE SCALE GENOMIC DNA]</scope>
    <source>
        <strain evidence="7 8">DSM 103725</strain>
    </source>
</reference>
<dbReference type="GO" id="GO:0016020">
    <property type="term" value="C:membrane"/>
    <property type="evidence" value="ECO:0007669"/>
    <property type="project" value="UniProtKB-SubCell"/>
</dbReference>
<keyword evidence="3 6" id="KW-0812">Transmembrane</keyword>
<organism evidence="7 8">
    <name type="scientific">Algisphaera agarilytica</name>
    <dbReference type="NCBI Taxonomy" id="1385975"/>
    <lineage>
        <taxon>Bacteria</taxon>
        <taxon>Pseudomonadati</taxon>
        <taxon>Planctomycetota</taxon>
        <taxon>Phycisphaerae</taxon>
        <taxon>Phycisphaerales</taxon>
        <taxon>Phycisphaeraceae</taxon>
        <taxon>Algisphaera</taxon>
    </lineage>
</organism>
<dbReference type="RefSeq" id="WP_184677568.1">
    <property type="nucleotide sequence ID" value="NZ_JACHGY010000001.1"/>
</dbReference>
<accession>A0A7X0H8F2</accession>
<comment type="subcellular location">
    <subcellularLocation>
        <location evidence="1">Membrane</location>
        <topology evidence="1">Single-pass membrane protein</topology>
    </subcellularLocation>
</comment>
<dbReference type="InterPro" id="IPR000983">
    <property type="entry name" value="Bac_GSPG_pilin"/>
</dbReference>
<dbReference type="InterPro" id="IPR045584">
    <property type="entry name" value="Pilin-like"/>
</dbReference>
<dbReference type="AlphaFoldDB" id="A0A7X0H8F2"/>
<dbReference type="Pfam" id="PF07963">
    <property type="entry name" value="N_methyl"/>
    <property type="match status" value="1"/>
</dbReference>
<dbReference type="EMBL" id="JACHGY010000001">
    <property type="protein sequence ID" value="MBB6430026.1"/>
    <property type="molecule type" value="Genomic_DNA"/>
</dbReference>
<comment type="caution">
    <text evidence="7">The sequence shown here is derived from an EMBL/GenBank/DDBJ whole genome shotgun (WGS) entry which is preliminary data.</text>
</comment>
<evidence type="ECO:0000256" key="1">
    <source>
        <dbReference type="ARBA" id="ARBA00004167"/>
    </source>
</evidence>
<proteinExistence type="predicted"/>
<evidence type="ECO:0000256" key="4">
    <source>
        <dbReference type="ARBA" id="ARBA00022989"/>
    </source>
</evidence>
<protein>
    <submittedName>
        <fullName evidence="7">General secretion pathway protein G</fullName>
    </submittedName>
</protein>
<dbReference type="GO" id="GO:0015627">
    <property type="term" value="C:type II protein secretion system complex"/>
    <property type="evidence" value="ECO:0007669"/>
    <property type="project" value="InterPro"/>
</dbReference>
<feature type="transmembrane region" description="Helical" evidence="6">
    <location>
        <begin position="12"/>
        <end position="31"/>
    </location>
</feature>
<sequence length="174" mass="18180">MSARTLKAKGFTLVEILIVVVILGILAAIVIPQFTSASESAKASSIVTQLQTIRSQIELFQIQHNGDYPLLTAATDGTAWDVLTEETNVAGSTTITAGETTYGPYLQKAPVNGFEDSSEIILGTGTALGTAAAGSGWHYNATTGEVKVNMAAAKAIEVGLLDTGETENDDVRGY</sequence>
<dbReference type="PANTHER" id="PTHR30093">
    <property type="entry name" value="GENERAL SECRETION PATHWAY PROTEIN G"/>
    <property type="match status" value="1"/>
</dbReference>
<keyword evidence="2" id="KW-0488">Methylation</keyword>
<dbReference type="Proteomes" id="UP000541810">
    <property type="component" value="Unassembled WGS sequence"/>
</dbReference>
<evidence type="ECO:0000313" key="8">
    <source>
        <dbReference type="Proteomes" id="UP000541810"/>
    </source>
</evidence>
<evidence type="ECO:0000256" key="2">
    <source>
        <dbReference type="ARBA" id="ARBA00022481"/>
    </source>
</evidence>
<dbReference type="InterPro" id="IPR012902">
    <property type="entry name" value="N_methyl_site"/>
</dbReference>
<gene>
    <name evidence="7" type="ORF">HNQ40_001832</name>
</gene>
<keyword evidence="5 6" id="KW-0472">Membrane</keyword>
<dbReference type="Gene3D" id="3.30.700.10">
    <property type="entry name" value="Glycoprotein, Type 4 Pilin"/>
    <property type="match status" value="1"/>
</dbReference>
<dbReference type="SUPFAM" id="SSF54523">
    <property type="entry name" value="Pili subunits"/>
    <property type="match status" value="1"/>
</dbReference>
<dbReference type="PROSITE" id="PS00409">
    <property type="entry name" value="PROKAR_NTER_METHYL"/>
    <property type="match status" value="1"/>
</dbReference>
<dbReference type="PANTHER" id="PTHR30093:SF44">
    <property type="entry name" value="TYPE II SECRETION SYSTEM CORE PROTEIN G"/>
    <property type="match status" value="1"/>
</dbReference>
<dbReference type="PRINTS" id="PR00813">
    <property type="entry name" value="BCTERIALGSPG"/>
</dbReference>
<name>A0A7X0H8F2_9BACT</name>
<keyword evidence="4 6" id="KW-1133">Transmembrane helix</keyword>
<evidence type="ECO:0000256" key="6">
    <source>
        <dbReference type="SAM" id="Phobius"/>
    </source>
</evidence>
<evidence type="ECO:0000256" key="3">
    <source>
        <dbReference type="ARBA" id="ARBA00022692"/>
    </source>
</evidence>
<evidence type="ECO:0000256" key="5">
    <source>
        <dbReference type="ARBA" id="ARBA00023136"/>
    </source>
</evidence>